<reference evidence="1" key="1">
    <citation type="journal article" date="2014" name="Front. Microbiol.">
        <title>High frequency of phylogenetically diverse reductive dehalogenase-homologous genes in deep subseafloor sedimentary metagenomes.</title>
        <authorList>
            <person name="Kawai M."/>
            <person name="Futagami T."/>
            <person name="Toyoda A."/>
            <person name="Takaki Y."/>
            <person name="Nishi S."/>
            <person name="Hori S."/>
            <person name="Arai W."/>
            <person name="Tsubouchi T."/>
            <person name="Morono Y."/>
            <person name="Uchiyama I."/>
            <person name="Ito T."/>
            <person name="Fujiyama A."/>
            <person name="Inagaki F."/>
            <person name="Takami H."/>
        </authorList>
    </citation>
    <scope>NUCLEOTIDE SEQUENCE</scope>
    <source>
        <strain evidence="1">Expedition CK06-06</strain>
    </source>
</reference>
<name>X1TXH3_9ZZZZ</name>
<feature type="non-terminal residue" evidence="1">
    <location>
        <position position="1"/>
    </location>
</feature>
<comment type="caution">
    <text evidence="1">The sequence shown here is derived from an EMBL/GenBank/DDBJ whole genome shotgun (WGS) entry which is preliminary data.</text>
</comment>
<feature type="non-terminal residue" evidence="1">
    <location>
        <position position="262"/>
    </location>
</feature>
<organism evidence="1">
    <name type="scientific">marine sediment metagenome</name>
    <dbReference type="NCBI Taxonomy" id="412755"/>
    <lineage>
        <taxon>unclassified sequences</taxon>
        <taxon>metagenomes</taxon>
        <taxon>ecological metagenomes</taxon>
    </lineage>
</organism>
<dbReference type="AlphaFoldDB" id="X1TXH3"/>
<sequence>TRLPYPDAQTSELLAYYFQQAVDPLSLELNRIKTLLPSYGRKLKLLTLTFLHNIVVDKQCLDEHSNLVLALIDTAEMWKDLGSLGESCVDAILSVFESKGLDTKLELDAEMLPTAPELVEKFSAPSKERNASADERFNAGLDHLVNKAKLIAAGKSVVQYPNESISNLIETKQWLEVSSSALRGVLGGHTEHSANWLESLTDWSVSHILHDRLSFNVAEYSACLYLINNVKNSSVVKAITPSKNMKGMIGEIACEFVTLLLE</sequence>
<evidence type="ECO:0000313" key="1">
    <source>
        <dbReference type="EMBL" id="GAI96056.1"/>
    </source>
</evidence>
<accession>X1TXH3</accession>
<gene>
    <name evidence="1" type="ORF">S12H4_40806</name>
</gene>
<dbReference type="EMBL" id="BARW01024802">
    <property type="protein sequence ID" value="GAI96056.1"/>
    <property type="molecule type" value="Genomic_DNA"/>
</dbReference>
<proteinExistence type="predicted"/>
<protein>
    <submittedName>
        <fullName evidence="1">Uncharacterized protein</fullName>
    </submittedName>
</protein>